<accession>A0ACB9M2I9</accession>
<gene>
    <name evidence="1" type="ORF">L6164_025642</name>
</gene>
<dbReference type="Proteomes" id="UP000828941">
    <property type="component" value="Chromosome 10"/>
</dbReference>
<organism evidence="1 2">
    <name type="scientific">Bauhinia variegata</name>
    <name type="common">Purple orchid tree</name>
    <name type="synonym">Phanera variegata</name>
    <dbReference type="NCBI Taxonomy" id="167791"/>
    <lineage>
        <taxon>Eukaryota</taxon>
        <taxon>Viridiplantae</taxon>
        <taxon>Streptophyta</taxon>
        <taxon>Embryophyta</taxon>
        <taxon>Tracheophyta</taxon>
        <taxon>Spermatophyta</taxon>
        <taxon>Magnoliopsida</taxon>
        <taxon>eudicotyledons</taxon>
        <taxon>Gunneridae</taxon>
        <taxon>Pentapetalae</taxon>
        <taxon>rosids</taxon>
        <taxon>fabids</taxon>
        <taxon>Fabales</taxon>
        <taxon>Fabaceae</taxon>
        <taxon>Cercidoideae</taxon>
        <taxon>Cercideae</taxon>
        <taxon>Bauhiniinae</taxon>
        <taxon>Bauhinia</taxon>
    </lineage>
</organism>
<evidence type="ECO:0000313" key="1">
    <source>
        <dbReference type="EMBL" id="KAI4317801.1"/>
    </source>
</evidence>
<dbReference type="EMBL" id="CM039435">
    <property type="protein sequence ID" value="KAI4317801.1"/>
    <property type="molecule type" value="Genomic_DNA"/>
</dbReference>
<sequence length="77" mass="8603">MNGTANFYMRPLEGVTVVVDLDEVRIVQYVDRFIVPMPKAEGTEYRASKLMKPPLGIAVTQPDGPRFKVDGHTVRLA</sequence>
<name>A0ACB9M2I9_BAUVA</name>
<keyword evidence="2" id="KW-1185">Reference proteome</keyword>
<protein>
    <submittedName>
        <fullName evidence="1">Uncharacterized protein</fullName>
    </submittedName>
</protein>
<comment type="caution">
    <text evidence="1">The sequence shown here is derived from an EMBL/GenBank/DDBJ whole genome shotgun (WGS) entry which is preliminary data.</text>
</comment>
<evidence type="ECO:0000313" key="2">
    <source>
        <dbReference type="Proteomes" id="UP000828941"/>
    </source>
</evidence>
<proteinExistence type="predicted"/>
<reference evidence="1 2" key="1">
    <citation type="journal article" date="2022" name="DNA Res.">
        <title>Chromosomal-level genome assembly of the orchid tree Bauhinia variegata (Leguminosae; Cercidoideae) supports the allotetraploid origin hypothesis of Bauhinia.</title>
        <authorList>
            <person name="Zhong Y."/>
            <person name="Chen Y."/>
            <person name="Zheng D."/>
            <person name="Pang J."/>
            <person name="Liu Y."/>
            <person name="Luo S."/>
            <person name="Meng S."/>
            <person name="Qian L."/>
            <person name="Wei D."/>
            <person name="Dai S."/>
            <person name="Zhou R."/>
        </authorList>
    </citation>
    <scope>NUCLEOTIDE SEQUENCE [LARGE SCALE GENOMIC DNA]</scope>
    <source>
        <strain evidence="1">BV-YZ2020</strain>
    </source>
</reference>